<dbReference type="EMBL" id="JBBWWR010000013">
    <property type="protein sequence ID" value="KAK8956237.1"/>
    <property type="molecule type" value="Genomic_DNA"/>
</dbReference>
<accession>A0ABR2M192</accession>
<organism evidence="1 2">
    <name type="scientific">Platanthera guangdongensis</name>
    <dbReference type="NCBI Taxonomy" id="2320717"/>
    <lineage>
        <taxon>Eukaryota</taxon>
        <taxon>Viridiplantae</taxon>
        <taxon>Streptophyta</taxon>
        <taxon>Embryophyta</taxon>
        <taxon>Tracheophyta</taxon>
        <taxon>Spermatophyta</taxon>
        <taxon>Magnoliopsida</taxon>
        <taxon>Liliopsida</taxon>
        <taxon>Asparagales</taxon>
        <taxon>Orchidaceae</taxon>
        <taxon>Orchidoideae</taxon>
        <taxon>Orchideae</taxon>
        <taxon>Orchidinae</taxon>
        <taxon>Platanthera</taxon>
    </lineage>
</organism>
<evidence type="ECO:0000313" key="1">
    <source>
        <dbReference type="EMBL" id="KAK8956237.1"/>
    </source>
</evidence>
<evidence type="ECO:0000313" key="2">
    <source>
        <dbReference type="Proteomes" id="UP001412067"/>
    </source>
</evidence>
<comment type="caution">
    <text evidence="1">The sequence shown here is derived from an EMBL/GenBank/DDBJ whole genome shotgun (WGS) entry which is preliminary data.</text>
</comment>
<gene>
    <name evidence="1" type="ORF">KSP40_PGU020237</name>
</gene>
<keyword evidence="2" id="KW-1185">Reference proteome</keyword>
<proteinExistence type="predicted"/>
<name>A0ABR2M192_9ASPA</name>
<reference evidence="1 2" key="1">
    <citation type="journal article" date="2022" name="Nat. Plants">
        <title>Genomes of leafy and leafless Platanthera orchids illuminate the evolution of mycoheterotrophy.</title>
        <authorList>
            <person name="Li M.H."/>
            <person name="Liu K.W."/>
            <person name="Li Z."/>
            <person name="Lu H.C."/>
            <person name="Ye Q.L."/>
            <person name="Zhang D."/>
            <person name="Wang J.Y."/>
            <person name="Li Y.F."/>
            <person name="Zhong Z.M."/>
            <person name="Liu X."/>
            <person name="Yu X."/>
            <person name="Liu D.K."/>
            <person name="Tu X.D."/>
            <person name="Liu B."/>
            <person name="Hao Y."/>
            <person name="Liao X.Y."/>
            <person name="Jiang Y.T."/>
            <person name="Sun W.H."/>
            <person name="Chen J."/>
            <person name="Chen Y.Q."/>
            <person name="Ai Y."/>
            <person name="Zhai J.W."/>
            <person name="Wu S.S."/>
            <person name="Zhou Z."/>
            <person name="Hsiao Y.Y."/>
            <person name="Wu W.L."/>
            <person name="Chen Y.Y."/>
            <person name="Lin Y.F."/>
            <person name="Hsu J.L."/>
            <person name="Li C.Y."/>
            <person name="Wang Z.W."/>
            <person name="Zhao X."/>
            <person name="Zhong W.Y."/>
            <person name="Ma X.K."/>
            <person name="Ma L."/>
            <person name="Huang J."/>
            <person name="Chen G.Z."/>
            <person name="Huang M.Z."/>
            <person name="Huang L."/>
            <person name="Peng D.H."/>
            <person name="Luo Y.B."/>
            <person name="Zou S.Q."/>
            <person name="Chen S.P."/>
            <person name="Lan S."/>
            <person name="Tsai W.C."/>
            <person name="Van de Peer Y."/>
            <person name="Liu Z.J."/>
        </authorList>
    </citation>
    <scope>NUCLEOTIDE SEQUENCE [LARGE SCALE GENOMIC DNA]</scope>
    <source>
        <strain evidence="1">Lor288</strain>
    </source>
</reference>
<sequence>MSTVIVPTRRHLLLAGDYEYFNASRLILVKDHHIPENPIVTDQVVDDLDVQCHRTEIIKSQLKSTKEQKSPNKQVVSDLIGMALCELPLDGSDNVWK</sequence>
<dbReference type="Proteomes" id="UP001412067">
    <property type="component" value="Unassembled WGS sequence"/>
</dbReference>
<protein>
    <submittedName>
        <fullName evidence="1">Uncharacterized protein</fullName>
    </submittedName>
</protein>